<accession>A0A443YME7</accession>
<dbReference type="InterPro" id="IPR005182">
    <property type="entry name" value="YdbS-like_PH"/>
</dbReference>
<dbReference type="OrthoDB" id="1524472at2"/>
<protein>
    <submittedName>
        <fullName evidence="3">PH domain-containing protein</fullName>
    </submittedName>
</protein>
<sequence length="176" mass="19989">MQHFTNETIDLSTLPKYEETPLTHPDPKYWRVIIINLFIFLLLIAIGLGLLMLFNESVSMNWVLWTALFIVFAIFVCLISRASFKRRGFALREKDVLYKSGIIAEKTTIIPLNRIQHVALNEGMFSRMFGLGTLQIYTASGSSGEMHIAGIEIEQAKAIKEALVQRLVINTKAENE</sequence>
<keyword evidence="1" id="KW-0472">Membrane</keyword>
<keyword evidence="1" id="KW-0812">Transmembrane</keyword>
<dbReference type="Proteomes" id="UP000284120">
    <property type="component" value="Unassembled WGS sequence"/>
</dbReference>
<comment type="caution">
    <text evidence="3">The sequence shown here is derived from an EMBL/GenBank/DDBJ whole genome shotgun (WGS) entry which is preliminary data.</text>
</comment>
<keyword evidence="4" id="KW-1185">Reference proteome</keyword>
<organism evidence="3 4">
    <name type="scientific">Pedobacter chitinilyticus</name>
    <dbReference type="NCBI Taxonomy" id="2233776"/>
    <lineage>
        <taxon>Bacteria</taxon>
        <taxon>Pseudomonadati</taxon>
        <taxon>Bacteroidota</taxon>
        <taxon>Sphingobacteriia</taxon>
        <taxon>Sphingobacteriales</taxon>
        <taxon>Sphingobacteriaceae</taxon>
        <taxon>Pedobacter</taxon>
    </lineage>
</organism>
<evidence type="ECO:0000256" key="1">
    <source>
        <dbReference type="SAM" id="Phobius"/>
    </source>
</evidence>
<keyword evidence="1" id="KW-1133">Transmembrane helix</keyword>
<dbReference type="EMBL" id="SAYW01000006">
    <property type="protein sequence ID" value="RWU04942.1"/>
    <property type="molecule type" value="Genomic_DNA"/>
</dbReference>
<dbReference type="PANTHER" id="PTHR34473">
    <property type="entry name" value="UPF0699 TRANSMEMBRANE PROTEIN YDBS"/>
    <property type="match status" value="1"/>
</dbReference>
<proteinExistence type="predicted"/>
<evidence type="ECO:0000259" key="2">
    <source>
        <dbReference type="Pfam" id="PF03703"/>
    </source>
</evidence>
<evidence type="ECO:0000313" key="4">
    <source>
        <dbReference type="Proteomes" id="UP000284120"/>
    </source>
</evidence>
<dbReference type="RefSeq" id="WP_113648693.1">
    <property type="nucleotide sequence ID" value="NZ_QMHN01000006.1"/>
</dbReference>
<name>A0A443YME7_9SPHI</name>
<dbReference type="PANTHER" id="PTHR34473:SF2">
    <property type="entry name" value="UPF0699 TRANSMEMBRANE PROTEIN YDBT"/>
    <property type="match status" value="1"/>
</dbReference>
<feature type="transmembrane region" description="Helical" evidence="1">
    <location>
        <begin position="60"/>
        <end position="84"/>
    </location>
</feature>
<evidence type="ECO:0000313" key="3">
    <source>
        <dbReference type="EMBL" id="RWU04942.1"/>
    </source>
</evidence>
<dbReference type="Pfam" id="PF03703">
    <property type="entry name" value="bPH_2"/>
    <property type="match status" value="1"/>
</dbReference>
<feature type="transmembrane region" description="Helical" evidence="1">
    <location>
        <begin position="32"/>
        <end position="54"/>
    </location>
</feature>
<dbReference type="AlphaFoldDB" id="A0A443YME7"/>
<gene>
    <name evidence="3" type="ORF">DPV69_17420</name>
</gene>
<reference evidence="3 4" key="1">
    <citation type="submission" date="2018-06" db="EMBL/GenBank/DDBJ databases">
        <title>Pedobacter endophyticus sp. nov., an endophytic bacterium isolated from a leaf of Triticum aestivum.</title>
        <authorList>
            <person name="Zhang L."/>
        </authorList>
    </citation>
    <scope>NUCLEOTIDE SEQUENCE [LARGE SCALE GENOMIC DNA]</scope>
    <source>
        <strain evidence="3 4">CM134L-2</strain>
    </source>
</reference>
<feature type="domain" description="YdbS-like PH" evidence="2">
    <location>
        <begin position="86"/>
        <end position="162"/>
    </location>
</feature>